<dbReference type="PIRSF" id="PIRSF016838">
    <property type="entry name" value="PafC"/>
    <property type="match status" value="1"/>
</dbReference>
<sequence length="316" mass="36419">MRLNRLLSIVMLLINRKRIQAKDLARLFEVSVRTIYRDIETINEAGIPVVAYPGANGGLGILENYRVDKNILSDEEIISILRALRGLESSLGDKKILHIIEKVTGLIPRNKMEQVNEKCNQVVIDLSGWEEREAFKERVNVLNEAVEGCRAVSFRYIAANGVETERTVEPLQIYFKERTWYLYAFCHLRNDYRFFKLARMKKLQCLETTFQPRAVAGQWYNGQAGREGAGVELKLKFSPRVRGRVEEYLFAGELHYGEDGFLYVTVVYPEDEWVYGFILSFGKDVEVLQPLHIKTIICERAAAILDVYDGKKQQQT</sequence>
<dbReference type="RefSeq" id="WP_122629164.1">
    <property type="nucleotide sequence ID" value="NZ_UPPP01000085.1"/>
</dbReference>
<dbReference type="PANTHER" id="PTHR34580">
    <property type="match status" value="1"/>
</dbReference>
<name>A0A498RDU2_9FIRM</name>
<keyword evidence="2" id="KW-0804">Transcription</keyword>
<evidence type="ECO:0000256" key="1">
    <source>
        <dbReference type="ARBA" id="ARBA00023015"/>
    </source>
</evidence>
<protein>
    <recommendedName>
        <fullName evidence="3">HTH deoR-type domain-containing protein</fullName>
    </recommendedName>
</protein>
<dbReference type="OrthoDB" id="9815009at2"/>
<dbReference type="EMBL" id="UPPP01000085">
    <property type="protein sequence ID" value="VBB08253.1"/>
    <property type="molecule type" value="Genomic_DNA"/>
</dbReference>
<evidence type="ECO:0000259" key="3">
    <source>
        <dbReference type="PROSITE" id="PS51000"/>
    </source>
</evidence>
<dbReference type="InterPro" id="IPR013196">
    <property type="entry name" value="HTH_11"/>
</dbReference>
<reference evidence="4 5" key="1">
    <citation type="submission" date="2018-06" db="EMBL/GenBank/DDBJ databases">
        <authorList>
            <person name="Strepis N."/>
        </authorList>
    </citation>
    <scope>NUCLEOTIDE SEQUENCE [LARGE SCALE GENOMIC DNA]</scope>
    <source>
        <strain evidence="4">LUCI</strain>
    </source>
</reference>
<dbReference type="SUPFAM" id="SSF46785">
    <property type="entry name" value="Winged helix' DNA-binding domain"/>
    <property type="match status" value="1"/>
</dbReference>
<organism evidence="4 5">
    <name type="scientific">Lucifera butyrica</name>
    <dbReference type="NCBI Taxonomy" id="1351585"/>
    <lineage>
        <taxon>Bacteria</taxon>
        <taxon>Bacillati</taxon>
        <taxon>Bacillota</taxon>
        <taxon>Negativicutes</taxon>
        <taxon>Veillonellales</taxon>
        <taxon>Veillonellaceae</taxon>
        <taxon>Lucifera</taxon>
    </lineage>
</organism>
<accession>A0A498RDU2</accession>
<dbReference type="InterPro" id="IPR026881">
    <property type="entry name" value="WYL_dom"/>
</dbReference>
<proteinExistence type="predicted"/>
<dbReference type="Pfam" id="PF25583">
    <property type="entry name" value="WCX"/>
    <property type="match status" value="1"/>
</dbReference>
<keyword evidence="5" id="KW-1185">Reference proteome</keyword>
<dbReference type="InterPro" id="IPR051534">
    <property type="entry name" value="CBASS_pafABC_assoc_protein"/>
</dbReference>
<evidence type="ECO:0000256" key="2">
    <source>
        <dbReference type="ARBA" id="ARBA00023163"/>
    </source>
</evidence>
<evidence type="ECO:0000313" key="5">
    <source>
        <dbReference type="Proteomes" id="UP000277811"/>
    </source>
</evidence>
<dbReference type="Proteomes" id="UP000277811">
    <property type="component" value="Unassembled WGS sequence"/>
</dbReference>
<gene>
    <name evidence="4" type="ORF">LUCI_3524</name>
</gene>
<dbReference type="Pfam" id="PF08279">
    <property type="entry name" value="HTH_11"/>
    <property type="match status" value="1"/>
</dbReference>
<dbReference type="InterPro" id="IPR036390">
    <property type="entry name" value="WH_DNA-bd_sf"/>
</dbReference>
<keyword evidence="1" id="KW-0805">Transcription regulation</keyword>
<dbReference type="InterPro" id="IPR036388">
    <property type="entry name" value="WH-like_DNA-bd_sf"/>
</dbReference>
<dbReference type="GO" id="GO:0003700">
    <property type="term" value="F:DNA-binding transcription factor activity"/>
    <property type="evidence" value="ECO:0007669"/>
    <property type="project" value="InterPro"/>
</dbReference>
<dbReference type="InterPro" id="IPR001034">
    <property type="entry name" value="DeoR_HTH"/>
</dbReference>
<dbReference type="Gene3D" id="1.10.10.10">
    <property type="entry name" value="Winged helix-like DNA-binding domain superfamily/Winged helix DNA-binding domain"/>
    <property type="match status" value="1"/>
</dbReference>
<dbReference type="PANTHER" id="PTHR34580:SF1">
    <property type="entry name" value="PROTEIN PAFC"/>
    <property type="match status" value="1"/>
</dbReference>
<dbReference type="InterPro" id="IPR057727">
    <property type="entry name" value="WCX_dom"/>
</dbReference>
<dbReference type="AlphaFoldDB" id="A0A498RDU2"/>
<dbReference type="PROSITE" id="PS51000">
    <property type="entry name" value="HTH_DEOR_2"/>
    <property type="match status" value="1"/>
</dbReference>
<feature type="domain" description="HTH deoR-type" evidence="3">
    <location>
        <begin position="2"/>
        <end position="57"/>
    </location>
</feature>
<dbReference type="InterPro" id="IPR028349">
    <property type="entry name" value="PafC-like"/>
</dbReference>
<dbReference type="PROSITE" id="PS52050">
    <property type="entry name" value="WYL"/>
    <property type="match status" value="1"/>
</dbReference>
<dbReference type="Pfam" id="PF13280">
    <property type="entry name" value="WYL"/>
    <property type="match status" value="1"/>
</dbReference>
<evidence type="ECO:0000313" key="4">
    <source>
        <dbReference type="EMBL" id="VBB08253.1"/>
    </source>
</evidence>